<dbReference type="InterPro" id="IPR017850">
    <property type="entry name" value="Alkaline_phosphatase_core_sf"/>
</dbReference>
<dbReference type="Gene3D" id="3.40.720.10">
    <property type="entry name" value="Alkaline Phosphatase, subunit A"/>
    <property type="match status" value="1"/>
</dbReference>
<dbReference type="EC" id="5.4.2.7" evidence="6 7"/>
<gene>
    <name evidence="6 9" type="primary">deoB</name>
    <name evidence="9" type="ORF">HLPCO_000427</name>
</gene>
<dbReference type="NCBIfam" id="NF003766">
    <property type="entry name" value="PRK05362.1"/>
    <property type="match status" value="1"/>
</dbReference>
<evidence type="ECO:0000256" key="2">
    <source>
        <dbReference type="ARBA" id="ARBA00022490"/>
    </source>
</evidence>
<keyword evidence="5 6" id="KW-0413">Isomerase</keyword>
<protein>
    <recommendedName>
        <fullName evidence="6 7">Phosphopentomutase</fullName>
        <ecNumber evidence="6 7">5.4.2.7</ecNumber>
    </recommendedName>
    <alternativeName>
        <fullName evidence="6">Phosphodeoxyribomutase</fullName>
    </alternativeName>
</protein>
<dbReference type="GO" id="GO:0006015">
    <property type="term" value="P:5-phosphoribose 1-diphosphate biosynthetic process"/>
    <property type="evidence" value="ECO:0007669"/>
    <property type="project" value="UniProtKB-UniPathway"/>
</dbReference>
<dbReference type="PANTHER" id="PTHR21110">
    <property type="entry name" value="PHOSPHOPENTOMUTASE"/>
    <property type="match status" value="1"/>
</dbReference>
<dbReference type="SUPFAM" id="SSF143856">
    <property type="entry name" value="DeoB insert domain-like"/>
    <property type="match status" value="1"/>
</dbReference>
<dbReference type="GO" id="GO:0005829">
    <property type="term" value="C:cytosol"/>
    <property type="evidence" value="ECO:0007669"/>
    <property type="project" value="TreeGrafter"/>
</dbReference>
<dbReference type="NCBIfam" id="TIGR01696">
    <property type="entry name" value="deoB"/>
    <property type="match status" value="1"/>
</dbReference>
<dbReference type="GO" id="GO:0006018">
    <property type="term" value="P:2-deoxyribose 1-phosphate catabolic process"/>
    <property type="evidence" value="ECO:0007669"/>
    <property type="project" value="UniProtKB-UniRule"/>
</dbReference>
<organism evidence="9 10">
    <name type="scientific">Haloplasma contractile SSD-17B</name>
    <dbReference type="NCBI Taxonomy" id="1033810"/>
    <lineage>
        <taxon>Bacteria</taxon>
        <taxon>Bacillati</taxon>
        <taxon>Mycoplasmatota</taxon>
        <taxon>Mollicutes</taxon>
        <taxon>Haloplasmatales</taxon>
        <taxon>Haloplasmataceae</taxon>
        <taxon>Haloplasma</taxon>
    </lineage>
</organism>
<dbReference type="InterPro" id="IPR010045">
    <property type="entry name" value="DeoB"/>
</dbReference>
<feature type="binding site" evidence="6">
    <location>
        <position position="286"/>
    </location>
    <ligand>
        <name>Mn(2+)</name>
        <dbReference type="ChEBI" id="CHEBI:29035"/>
        <label>2</label>
    </ligand>
</feature>
<dbReference type="FunCoup" id="U2EGL7">
    <property type="interactions" value="45"/>
</dbReference>
<dbReference type="SUPFAM" id="SSF53649">
    <property type="entry name" value="Alkaline phosphatase-like"/>
    <property type="match status" value="1"/>
</dbReference>
<dbReference type="STRING" id="1033810.HLPCO_000427"/>
<dbReference type="PIRSF" id="PIRSF001491">
    <property type="entry name" value="Ppentomutase"/>
    <property type="match status" value="1"/>
</dbReference>
<dbReference type="GO" id="GO:0000287">
    <property type="term" value="F:magnesium ion binding"/>
    <property type="evidence" value="ECO:0007669"/>
    <property type="project" value="UniProtKB-UniRule"/>
</dbReference>
<keyword evidence="4 6" id="KW-0464">Manganese</keyword>
<dbReference type="eggNOG" id="COG1015">
    <property type="taxonomic scope" value="Bacteria"/>
</dbReference>
<evidence type="ECO:0000256" key="1">
    <source>
        <dbReference type="ARBA" id="ARBA00010373"/>
    </source>
</evidence>
<feature type="domain" description="Metalloenzyme" evidence="8">
    <location>
        <begin position="4"/>
        <end position="379"/>
    </location>
</feature>
<accession>U2EGL7</accession>
<name>U2EGL7_9MOLU</name>
<reference evidence="9 10" key="2">
    <citation type="journal article" date="2013" name="PLoS ONE">
        <title>INDIGO - INtegrated Data Warehouse of MIcrobial GenOmes with Examples from the Red Sea Extremophiles.</title>
        <authorList>
            <person name="Alam I."/>
            <person name="Antunes A."/>
            <person name="Kamau A.A."/>
            <person name="Ba Alawi W."/>
            <person name="Kalkatawi M."/>
            <person name="Stingl U."/>
            <person name="Bajic V.B."/>
        </authorList>
    </citation>
    <scope>NUCLEOTIDE SEQUENCE [LARGE SCALE GENOMIC DNA]</scope>
    <source>
        <strain evidence="9 10">SSD-17B</strain>
    </source>
</reference>
<dbReference type="GO" id="GO:0008973">
    <property type="term" value="F:phosphopentomutase activity"/>
    <property type="evidence" value="ECO:0007669"/>
    <property type="project" value="UniProtKB-UniRule"/>
</dbReference>
<keyword evidence="2 6" id="KW-0963">Cytoplasm</keyword>
<keyword evidence="3 6" id="KW-0479">Metal-binding</keyword>
<dbReference type="GO" id="GO:0009117">
    <property type="term" value="P:nucleotide metabolic process"/>
    <property type="evidence" value="ECO:0007669"/>
    <property type="project" value="UniProtKB-UniRule"/>
</dbReference>
<evidence type="ECO:0000256" key="4">
    <source>
        <dbReference type="ARBA" id="ARBA00023211"/>
    </source>
</evidence>
<proteinExistence type="inferred from homology"/>
<dbReference type="InterPro" id="IPR024052">
    <property type="entry name" value="Phosphopentomutase_DeoB_cap_sf"/>
</dbReference>
<dbReference type="Proteomes" id="UP000005707">
    <property type="component" value="Unassembled WGS sequence"/>
</dbReference>
<comment type="catalytic activity">
    <reaction evidence="6">
        <text>2-deoxy-alpha-D-ribose 1-phosphate = 2-deoxy-D-ribose 5-phosphate</text>
        <dbReference type="Rhea" id="RHEA:27658"/>
        <dbReference type="ChEBI" id="CHEBI:57259"/>
        <dbReference type="ChEBI" id="CHEBI:62877"/>
        <dbReference type="EC" id="5.4.2.7"/>
    </reaction>
</comment>
<evidence type="ECO:0000259" key="8">
    <source>
        <dbReference type="Pfam" id="PF01676"/>
    </source>
</evidence>
<evidence type="ECO:0000256" key="6">
    <source>
        <dbReference type="HAMAP-Rule" id="MF_00740"/>
    </source>
</evidence>
<feature type="binding site" evidence="6">
    <location>
        <position position="291"/>
    </location>
    <ligand>
        <name>Mn(2+)</name>
        <dbReference type="ChEBI" id="CHEBI:29035"/>
        <label>2</label>
    </ligand>
</feature>
<dbReference type="GO" id="GO:0030145">
    <property type="term" value="F:manganese ion binding"/>
    <property type="evidence" value="ECO:0007669"/>
    <property type="project" value="UniProtKB-UniRule"/>
</dbReference>
<dbReference type="FunFam" id="3.30.70.1250:FF:000001">
    <property type="entry name" value="Phosphopentomutase"/>
    <property type="match status" value="1"/>
</dbReference>
<feature type="binding site" evidence="6">
    <location>
        <position position="327"/>
    </location>
    <ligand>
        <name>Mn(2+)</name>
        <dbReference type="ChEBI" id="CHEBI:29035"/>
        <label>1</label>
    </ligand>
</feature>
<dbReference type="CDD" id="cd16009">
    <property type="entry name" value="PPM"/>
    <property type="match status" value="1"/>
</dbReference>
<dbReference type="PANTHER" id="PTHR21110:SF0">
    <property type="entry name" value="PHOSPHOPENTOMUTASE"/>
    <property type="match status" value="1"/>
</dbReference>
<feature type="binding site" evidence="6">
    <location>
        <position position="328"/>
    </location>
    <ligand>
        <name>Mn(2+)</name>
        <dbReference type="ChEBI" id="CHEBI:29035"/>
        <label>1</label>
    </ligand>
</feature>
<dbReference type="HAMAP" id="MF_00740">
    <property type="entry name" value="Phosphopentomut"/>
    <property type="match status" value="1"/>
</dbReference>
<evidence type="ECO:0000256" key="7">
    <source>
        <dbReference type="NCBIfam" id="TIGR01696"/>
    </source>
</evidence>
<comment type="function">
    <text evidence="6">Isomerase that catalyzes the conversion of deoxy-ribose 1-phosphate (dRib-1-P) and ribose 1-phosphate (Rib-1-P) to deoxy-ribose 5-phosphate (dRib-5-P) and ribose 5-phosphate (Rib-5-P), respectively.</text>
</comment>
<dbReference type="InterPro" id="IPR006124">
    <property type="entry name" value="Metalloenzyme"/>
</dbReference>
<comment type="pathway">
    <text evidence="6">Carbohydrate degradation; 2-deoxy-D-ribose 1-phosphate degradation; D-glyceraldehyde 3-phosphate and acetaldehyde from 2-deoxy-alpha-D-ribose 1-phosphate: step 1/2.</text>
</comment>
<evidence type="ECO:0000313" key="9">
    <source>
        <dbReference type="EMBL" id="ERJ13761.1"/>
    </source>
</evidence>
<comment type="cofactor">
    <cofactor evidence="6">
        <name>Mn(2+)</name>
        <dbReference type="ChEBI" id="CHEBI:29035"/>
    </cofactor>
    <text evidence="6">Binds 2 manganese ions.</text>
</comment>
<dbReference type="UniPathway" id="UPA00087">
    <property type="reaction ID" value="UER00173"/>
</dbReference>
<dbReference type="EMBL" id="AFNU02000001">
    <property type="protein sequence ID" value="ERJ13761.1"/>
    <property type="molecule type" value="Genomic_DNA"/>
</dbReference>
<dbReference type="Gene3D" id="3.30.70.1250">
    <property type="entry name" value="Phosphopentomutase"/>
    <property type="match status" value="1"/>
</dbReference>
<comment type="subcellular location">
    <subcellularLocation>
        <location evidence="6">Cytoplasm</location>
    </subcellularLocation>
</comment>
<comment type="caution">
    <text evidence="9">The sequence shown here is derived from an EMBL/GenBank/DDBJ whole genome shotgun (WGS) entry which is preliminary data.</text>
</comment>
<reference evidence="9 10" key="1">
    <citation type="journal article" date="2011" name="J. Bacteriol.">
        <title>Genome sequence of Haloplasma contractile, an unusual contractile bacterium from a deep-sea anoxic brine lake.</title>
        <authorList>
            <person name="Antunes A."/>
            <person name="Alam I."/>
            <person name="El Dorry H."/>
            <person name="Siam R."/>
            <person name="Robertson A."/>
            <person name="Bajic V.B."/>
            <person name="Stingl U."/>
        </authorList>
    </citation>
    <scope>NUCLEOTIDE SEQUENCE [LARGE SCALE GENOMIC DNA]</scope>
    <source>
        <strain evidence="9 10">SSD-17B</strain>
    </source>
</reference>
<keyword evidence="10" id="KW-1185">Reference proteome</keyword>
<dbReference type="InParanoid" id="U2EGL7"/>
<dbReference type="Pfam" id="PF01676">
    <property type="entry name" value="Metalloenzyme"/>
    <property type="match status" value="1"/>
</dbReference>
<feature type="binding site" evidence="6">
    <location>
        <position position="12"/>
    </location>
    <ligand>
        <name>Mn(2+)</name>
        <dbReference type="ChEBI" id="CHEBI:29035"/>
        <label>1</label>
    </ligand>
</feature>
<dbReference type="AlphaFoldDB" id="U2EGL7"/>
<evidence type="ECO:0000256" key="3">
    <source>
        <dbReference type="ARBA" id="ARBA00022723"/>
    </source>
</evidence>
<feature type="binding site" evidence="6">
    <location>
        <position position="339"/>
    </location>
    <ligand>
        <name>Mn(2+)</name>
        <dbReference type="ChEBI" id="CHEBI:29035"/>
        <label>2</label>
    </ligand>
</feature>
<dbReference type="OrthoDB" id="9769930at2"/>
<comment type="similarity">
    <text evidence="1 6">Belongs to the phosphopentomutase family.</text>
</comment>
<dbReference type="GO" id="GO:0043094">
    <property type="term" value="P:metabolic compound salvage"/>
    <property type="evidence" value="ECO:0007669"/>
    <property type="project" value="UniProtKB-UniRule"/>
</dbReference>
<evidence type="ECO:0000313" key="10">
    <source>
        <dbReference type="Proteomes" id="UP000005707"/>
    </source>
</evidence>
<evidence type="ECO:0000256" key="5">
    <source>
        <dbReference type="ARBA" id="ARBA00023235"/>
    </source>
</evidence>
<sequence>MDFKRIFIIVMDSVGCGELEDAEQYGDKGANTIKHISEAVDLKLPNLKKLGYGNLTDIKGVEPVTDSIGYYTKLKELSLGKDTMTGHWEIMGLRVTEPFITFTETGFPDELIKELEEKTGRKVIGNKSASGTEIIKELGEEHMKTGDLIVYTSADSVLQIAAHEEIIPIDELYKICEIAREITLRDEWKLGRVIARPFIGPDKDNFERTANRHDYALSPYAPTVLDHLKESNYDVISLGKISDIYDGDGITESIKTKSNMDGMDLFIKELDRDFHGLCYINLVDFDAKFGHRRNPVGYGEAMMEFDKRLNEVMPKLTENDLLIITADHGNDPVHEGTDHTREYVPFLVYSKALNEPKELPIGESFADIGATVAENFNVKAPKIGKSRLGELK</sequence>
<dbReference type="RefSeq" id="WP_008826133.1">
    <property type="nucleotide sequence ID" value="NZ_AFNU02000001.1"/>
</dbReference>
<comment type="catalytic activity">
    <reaction evidence="6">
        <text>alpha-D-ribose 1-phosphate = D-ribose 5-phosphate</text>
        <dbReference type="Rhea" id="RHEA:18793"/>
        <dbReference type="ChEBI" id="CHEBI:57720"/>
        <dbReference type="ChEBI" id="CHEBI:78346"/>
        <dbReference type="EC" id="5.4.2.7"/>
    </reaction>
</comment>